<dbReference type="RefSeq" id="XP_040660233.1">
    <property type="nucleotide sequence ID" value="XM_040799350.1"/>
</dbReference>
<dbReference type="GeneID" id="63714663"/>
<keyword evidence="2" id="KW-1185">Reference proteome</keyword>
<protein>
    <submittedName>
        <fullName evidence="1">Uncharacterized protein</fullName>
    </submittedName>
</protein>
<dbReference type="EMBL" id="LAYC01000001">
    <property type="protein sequence ID" value="KYK60881.1"/>
    <property type="molecule type" value="Genomic_DNA"/>
</dbReference>
<sequence length="196" mass="21436">MKLTKALFFATVTSAGIIDKLEFPEAKLAMVNISSAVQSFRAQVESGNDDALPGAANAVLQTIHGSLLAVTREIVTFKEETARVMAADLQSLPQQFASLQGPLRNKRSSLARANACGSVCEFLDDCARLTAAFFRSLAWRMPEDNSKARVAAESHQGEFIKVMDGLKADFVQSLCLDVALPWSWLSNSTDRYLYIL</sequence>
<reference evidence="1 2" key="1">
    <citation type="journal article" date="2016" name="Sci. Rep.">
        <title>Insights into Adaptations to a Near-Obligate Nematode Endoparasitic Lifestyle from the Finished Genome of Drechmeria coniospora.</title>
        <authorList>
            <person name="Zhang L."/>
            <person name="Zhou Z."/>
            <person name="Guo Q."/>
            <person name="Fokkens L."/>
            <person name="Miskei M."/>
            <person name="Pocsi I."/>
            <person name="Zhang W."/>
            <person name="Chen M."/>
            <person name="Wang L."/>
            <person name="Sun Y."/>
            <person name="Donzelli B.G."/>
            <person name="Gibson D.M."/>
            <person name="Nelson D.R."/>
            <person name="Luo J.G."/>
            <person name="Rep M."/>
            <person name="Liu H."/>
            <person name="Yang S."/>
            <person name="Wang J."/>
            <person name="Krasnoff S.B."/>
            <person name="Xu Y."/>
            <person name="Molnar I."/>
            <person name="Lin M."/>
        </authorList>
    </citation>
    <scope>NUCLEOTIDE SEQUENCE [LARGE SCALE GENOMIC DNA]</scope>
    <source>
        <strain evidence="1 2">ARSEF 6962</strain>
    </source>
</reference>
<gene>
    <name evidence="1" type="ORF">DCS_02020</name>
</gene>
<dbReference type="InParanoid" id="A0A151GUY5"/>
<organism evidence="1 2">
    <name type="scientific">Drechmeria coniospora</name>
    <name type="common">Nematophagous fungus</name>
    <name type="synonym">Meria coniospora</name>
    <dbReference type="NCBI Taxonomy" id="98403"/>
    <lineage>
        <taxon>Eukaryota</taxon>
        <taxon>Fungi</taxon>
        <taxon>Dikarya</taxon>
        <taxon>Ascomycota</taxon>
        <taxon>Pezizomycotina</taxon>
        <taxon>Sordariomycetes</taxon>
        <taxon>Hypocreomycetidae</taxon>
        <taxon>Hypocreales</taxon>
        <taxon>Ophiocordycipitaceae</taxon>
        <taxon>Drechmeria</taxon>
    </lineage>
</organism>
<dbReference type="Proteomes" id="UP000076580">
    <property type="component" value="Chromosome 01"/>
</dbReference>
<evidence type="ECO:0000313" key="1">
    <source>
        <dbReference type="EMBL" id="KYK60881.1"/>
    </source>
</evidence>
<name>A0A151GUY5_DRECN</name>
<accession>A0A151GUY5</accession>
<comment type="caution">
    <text evidence="1">The sequence shown here is derived from an EMBL/GenBank/DDBJ whole genome shotgun (WGS) entry which is preliminary data.</text>
</comment>
<dbReference type="AlphaFoldDB" id="A0A151GUY5"/>
<proteinExistence type="predicted"/>
<evidence type="ECO:0000313" key="2">
    <source>
        <dbReference type="Proteomes" id="UP000076580"/>
    </source>
</evidence>